<keyword evidence="3" id="KW-1185">Reference proteome</keyword>
<reference evidence="3" key="1">
    <citation type="journal article" date="2011" name="Proc. Natl. Acad. Sci. U.S.A.">
        <title>Obligate biotrophy features unraveled by the genomic analysis of rust fungi.</title>
        <authorList>
            <person name="Duplessis S."/>
            <person name="Cuomo C.A."/>
            <person name="Lin Y.-C."/>
            <person name="Aerts A."/>
            <person name="Tisserant E."/>
            <person name="Veneault-Fourrey C."/>
            <person name="Joly D.L."/>
            <person name="Hacquard S."/>
            <person name="Amselem J."/>
            <person name="Cantarel B.L."/>
            <person name="Chiu R."/>
            <person name="Coutinho P.M."/>
            <person name="Feau N."/>
            <person name="Field M."/>
            <person name="Frey P."/>
            <person name="Gelhaye E."/>
            <person name="Goldberg J."/>
            <person name="Grabherr M.G."/>
            <person name="Kodira C.D."/>
            <person name="Kohler A."/>
            <person name="Kuees U."/>
            <person name="Lindquist E.A."/>
            <person name="Lucas S.M."/>
            <person name="Mago R."/>
            <person name="Mauceli E."/>
            <person name="Morin E."/>
            <person name="Murat C."/>
            <person name="Pangilinan J.L."/>
            <person name="Park R."/>
            <person name="Pearson M."/>
            <person name="Quesneville H."/>
            <person name="Rouhier N."/>
            <person name="Sakthikumar S."/>
            <person name="Salamov A.A."/>
            <person name="Schmutz J."/>
            <person name="Selles B."/>
            <person name="Shapiro H."/>
            <person name="Tanguay P."/>
            <person name="Tuskan G.A."/>
            <person name="Henrissat B."/>
            <person name="Van de Peer Y."/>
            <person name="Rouze P."/>
            <person name="Ellis J.G."/>
            <person name="Dodds P.N."/>
            <person name="Schein J.E."/>
            <person name="Zhong S."/>
            <person name="Hamelin R.C."/>
            <person name="Grigoriev I.V."/>
            <person name="Szabo L.J."/>
            <person name="Martin F."/>
        </authorList>
    </citation>
    <scope>NUCLEOTIDE SEQUENCE [LARGE SCALE GENOMIC DNA]</scope>
    <source>
        <strain evidence="3">98AG31 / pathotype 3-4-7</strain>
    </source>
</reference>
<accession>F4S048</accession>
<dbReference type="AlphaFoldDB" id="F4S048"/>
<keyword evidence="1" id="KW-0732">Signal</keyword>
<dbReference type="InParanoid" id="F4S048"/>
<evidence type="ECO:0000256" key="1">
    <source>
        <dbReference type="SAM" id="SignalP"/>
    </source>
</evidence>
<gene>
    <name evidence="2" type="ORF">MELLADRAFT_66661</name>
</gene>
<name>F4S048_MELLP</name>
<feature type="chain" id="PRO_5003321171" description="Secreted protein" evidence="1">
    <location>
        <begin position="20"/>
        <end position="302"/>
    </location>
</feature>
<organism evidence="3">
    <name type="scientific">Melampsora larici-populina (strain 98AG31 / pathotype 3-4-7)</name>
    <name type="common">Poplar leaf rust fungus</name>
    <dbReference type="NCBI Taxonomy" id="747676"/>
    <lineage>
        <taxon>Eukaryota</taxon>
        <taxon>Fungi</taxon>
        <taxon>Dikarya</taxon>
        <taxon>Basidiomycota</taxon>
        <taxon>Pucciniomycotina</taxon>
        <taxon>Pucciniomycetes</taxon>
        <taxon>Pucciniales</taxon>
        <taxon>Melampsoraceae</taxon>
        <taxon>Melampsora</taxon>
    </lineage>
</organism>
<proteinExistence type="predicted"/>
<dbReference type="VEuPathDB" id="FungiDB:MELLADRAFT_66661"/>
<evidence type="ECO:0008006" key="4">
    <source>
        <dbReference type="Google" id="ProtNLM"/>
    </source>
</evidence>
<dbReference type="GeneID" id="18930671"/>
<dbReference type="HOGENOM" id="CLU_921609_0_0_1"/>
<evidence type="ECO:0000313" key="3">
    <source>
        <dbReference type="Proteomes" id="UP000001072"/>
    </source>
</evidence>
<dbReference type="RefSeq" id="XP_007414835.1">
    <property type="nucleotide sequence ID" value="XM_007414773.1"/>
</dbReference>
<dbReference type="KEGG" id="mlr:MELLADRAFT_66661"/>
<feature type="signal peptide" evidence="1">
    <location>
        <begin position="1"/>
        <end position="19"/>
    </location>
</feature>
<evidence type="ECO:0000313" key="2">
    <source>
        <dbReference type="EMBL" id="EGG02001.1"/>
    </source>
</evidence>
<sequence length="302" mass="34251">MKFIVLLSVLFVSLEKVYSAPSFGNHEIVEVGSQIIEGGPEILEEGPEIIEEGPEIIRECPTIIEEGPGIIGKLPQIPEEGSESFDSSRWTDGEFQTELSPIDRITKDPLGRNYKMKKSKLLSIGKFVTWYKQTSVKRWTRIYDVAKKVSGESKDFTNVQGVIDIVLSLGDHGSPPSPEMIWRKLITPTYDALQDDSLSEMERMWAVGISSKSHDTSPEFDNIFECFINFPVTIKKKNLVSLKEKFTKYVEKYPIPKKDPSGILEEHCMDEIISHLTTLLQDRPPLLEEIQGIFGLWKKTES</sequence>
<dbReference type="Proteomes" id="UP000001072">
    <property type="component" value="Unassembled WGS sequence"/>
</dbReference>
<dbReference type="EMBL" id="GL883134">
    <property type="protein sequence ID" value="EGG02001.1"/>
    <property type="molecule type" value="Genomic_DNA"/>
</dbReference>
<protein>
    <recommendedName>
        <fullName evidence="4">Secreted protein</fullName>
    </recommendedName>
</protein>
<dbReference type="OrthoDB" id="9445482at2759"/>